<comment type="pathway">
    <text evidence="1">Carbohydrate acid metabolism.</text>
</comment>
<gene>
    <name evidence="6" type="ORF">MNKW57_04740</name>
</gene>
<dbReference type="Proteomes" id="UP001224392">
    <property type="component" value="Unassembled WGS sequence"/>
</dbReference>
<dbReference type="InterPro" id="IPR013785">
    <property type="entry name" value="Aldolase_TIM"/>
</dbReference>
<comment type="subunit">
    <text evidence="3">Homotrimer.</text>
</comment>
<dbReference type="CDD" id="cd00452">
    <property type="entry name" value="KDPG_aldolase"/>
    <property type="match status" value="1"/>
</dbReference>
<evidence type="ECO:0000256" key="3">
    <source>
        <dbReference type="ARBA" id="ARBA00011233"/>
    </source>
</evidence>
<reference evidence="6 7" key="1">
    <citation type="submission" date="2023-04" db="EMBL/GenBank/DDBJ databases">
        <title>Marinobulbifer ophiurae gen. nov., sp. Nov., isolate from tissue of brittle star Ophioplocus japonicus.</title>
        <authorList>
            <person name="Kawano K."/>
            <person name="Sawayama S."/>
            <person name="Nakagawa S."/>
        </authorList>
    </citation>
    <scope>NUCLEOTIDE SEQUENCE [LARGE SCALE GENOMIC DNA]</scope>
    <source>
        <strain evidence="6 7">NKW57</strain>
    </source>
</reference>
<dbReference type="RefSeq" id="WP_285762659.1">
    <property type="nucleotide sequence ID" value="NZ_BSYJ01000001.1"/>
</dbReference>
<organism evidence="6 7">
    <name type="scientific">Biformimicrobium ophioploci</name>
    <dbReference type="NCBI Taxonomy" id="3036711"/>
    <lineage>
        <taxon>Bacteria</taxon>
        <taxon>Pseudomonadati</taxon>
        <taxon>Pseudomonadota</taxon>
        <taxon>Gammaproteobacteria</taxon>
        <taxon>Cellvibrionales</taxon>
        <taxon>Microbulbiferaceae</taxon>
        <taxon>Biformimicrobium</taxon>
    </lineage>
</organism>
<comment type="caution">
    <text evidence="6">The sequence shown here is derived from an EMBL/GenBank/DDBJ whole genome shotgun (WGS) entry which is preliminary data.</text>
</comment>
<evidence type="ECO:0000313" key="7">
    <source>
        <dbReference type="Proteomes" id="UP001224392"/>
    </source>
</evidence>
<protein>
    <submittedName>
        <fullName evidence="6">2-dehydro-3-deoxy-6-phosphogalactonate aldolase</fullName>
    </submittedName>
</protein>
<keyword evidence="5" id="KW-0119">Carbohydrate metabolism</keyword>
<proteinExistence type="inferred from homology"/>
<keyword evidence="4" id="KW-0456">Lyase</keyword>
<dbReference type="SUPFAM" id="SSF51569">
    <property type="entry name" value="Aldolase"/>
    <property type="match status" value="1"/>
</dbReference>
<dbReference type="InterPro" id="IPR031338">
    <property type="entry name" value="KDPG/KHG_AS_2"/>
</dbReference>
<dbReference type="PANTHER" id="PTHR30246">
    <property type="entry name" value="2-KETO-3-DEOXY-6-PHOSPHOGLUCONATE ALDOLASE"/>
    <property type="match status" value="1"/>
</dbReference>
<dbReference type="Gene3D" id="3.20.20.70">
    <property type="entry name" value="Aldolase class I"/>
    <property type="match status" value="1"/>
</dbReference>
<evidence type="ECO:0000256" key="4">
    <source>
        <dbReference type="ARBA" id="ARBA00023239"/>
    </source>
</evidence>
<keyword evidence="7" id="KW-1185">Reference proteome</keyword>
<dbReference type="InterPro" id="IPR000887">
    <property type="entry name" value="Aldlse_KDPG_KHG"/>
</dbReference>
<evidence type="ECO:0000313" key="6">
    <source>
        <dbReference type="EMBL" id="GMG86153.1"/>
    </source>
</evidence>
<dbReference type="NCBIfam" id="NF006600">
    <property type="entry name" value="PRK09140.1"/>
    <property type="match status" value="1"/>
</dbReference>
<evidence type="ECO:0000256" key="1">
    <source>
        <dbReference type="ARBA" id="ARBA00004761"/>
    </source>
</evidence>
<evidence type="ECO:0000256" key="2">
    <source>
        <dbReference type="ARBA" id="ARBA00006906"/>
    </source>
</evidence>
<dbReference type="PANTHER" id="PTHR30246:SF1">
    <property type="entry name" value="2-DEHYDRO-3-DEOXY-6-PHOSPHOGALACTONATE ALDOLASE-RELATED"/>
    <property type="match status" value="1"/>
</dbReference>
<comment type="similarity">
    <text evidence="2">Belongs to the KHG/KDPG aldolase family.</text>
</comment>
<name>A0ABQ6LVN3_9GAMM</name>
<accession>A0ABQ6LVN3</accession>
<dbReference type="EMBL" id="BSYJ01000001">
    <property type="protein sequence ID" value="GMG86153.1"/>
    <property type="molecule type" value="Genomic_DNA"/>
</dbReference>
<evidence type="ECO:0000256" key="5">
    <source>
        <dbReference type="ARBA" id="ARBA00023277"/>
    </source>
</evidence>
<dbReference type="PROSITE" id="PS00160">
    <property type="entry name" value="ALDOLASE_KDPG_KHG_2"/>
    <property type="match status" value="1"/>
</dbReference>
<dbReference type="Pfam" id="PF01081">
    <property type="entry name" value="Aldolase"/>
    <property type="match status" value="1"/>
</dbReference>
<sequence length="212" mass="22238">MNGIVSGVPEENVPLIAILRGITPDEVIAVAAALVDSGWRYIEVPMNSPDALESIRRLAAEFGSGCTVGAGTVTDINQARAVQAADGRLLVSPNTDTEVIRYGIEMGMEVFPGVFSPTEAFQAIAAGAKTLKLFPAADLGPGYVKNLVAVLPSEVKIFAVGGVTLHNMAAFWQAGIAGFGIGGDLYRPGYQPARVSENARAFMAQMQQISTI</sequence>